<dbReference type="InterPro" id="IPR001296">
    <property type="entry name" value="Glyco_trans_1"/>
</dbReference>
<evidence type="ECO:0000313" key="21">
    <source>
        <dbReference type="Proteomes" id="UP001377567"/>
    </source>
</evidence>
<keyword evidence="9" id="KW-0735">Signal-anchor</keyword>
<keyword evidence="21" id="KW-1185">Reference proteome</keyword>
<keyword evidence="6" id="KW-0808">Transferase</keyword>
<dbReference type="PANTHER" id="PTHR13036">
    <property type="entry name" value="BETA1,4 MANNOSYLTRANSFERASE"/>
    <property type="match status" value="1"/>
</dbReference>
<evidence type="ECO:0000256" key="8">
    <source>
        <dbReference type="ARBA" id="ARBA00022824"/>
    </source>
</evidence>
<evidence type="ECO:0000259" key="19">
    <source>
        <dbReference type="Pfam" id="PF00534"/>
    </source>
</evidence>
<sequence length="450" mass="51737">MSLITFPEKWPGWLVWMLVVYLSLPLVVYYAIPFLFYGSRSTKRRVIVYVLGDIGHSPRMCYHAKSFAHRGFQVELCGYVDSAVPSFIATDPHITVHAIPRIEQFGMARKVVFQLIVILAKLWELRGSDYLLMQNPPSIPLMPIAVAYRLTGCKIIIDWHNLAYSILRLKLGSGNFHPLVLVAIFVEWFFGRFATHHLTVTKAMKQFLVSRFWFSESRITVLYDRPPAQFRPFDVVTDKMTRSAALRHEPFIRDYIPADFDVDAGDKIIVTSTSFTPDEDIGVLLGALKIYESSHEKFDSSLPKILCFITGKGPLKEKYMKQVAETKWNVCRVEFLWLEPEDYPKLLRLCDYGVSLHTSSSGLDLPMKILDMFGSGLPVIAMNYPVLDELVTHEKNGLKFTDRRELHEALVFAMKDPEIYKKLKKGAVEESKSRWEDSWESAMREAKVLH</sequence>
<dbReference type="PANTHER" id="PTHR13036:SF0">
    <property type="entry name" value="CHITOBIOSYLDIPHOSPHODOLICHOL BETA-MANNOSYLTRANSFERASE"/>
    <property type="match status" value="1"/>
</dbReference>
<evidence type="ECO:0000256" key="15">
    <source>
        <dbReference type="ARBA" id="ARBA00031566"/>
    </source>
</evidence>
<evidence type="ECO:0000256" key="18">
    <source>
        <dbReference type="SAM" id="Phobius"/>
    </source>
</evidence>
<feature type="transmembrane region" description="Helical" evidence="18">
    <location>
        <begin position="176"/>
        <end position="195"/>
    </location>
</feature>
<dbReference type="FunFam" id="3.40.50.2000:FF:000216">
    <property type="entry name" value="Chitobiosyldiphosphodolichol beta-mannosyltransferase"/>
    <property type="match status" value="1"/>
</dbReference>
<evidence type="ECO:0000256" key="1">
    <source>
        <dbReference type="ARBA" id="ARBA00004389"/>
    </source>
</evidence>
<evidence type="ECO:0000256" key="11">
    <source>
        <dbReference type="ARBA" id="ARBA00023136"/>
    </source>
</evidence>
<evidence type="ECO:0000256" key="2">
    <source>
        <dbReference type="ARBA" id="ARBA00004922"/>
    </source>
</evidence>
<dbReference type="AlphaFoldDB" id="A0AAV5RRX2"/>
<evidence type="ECO:0000256" key="4">
    <source>
        <dbReference type="ARBA" id="ARBA00015841"/>
    </source>
</evidence>
<dbReference type="EC" id="2.4.1.142" evidence="3"/>
<comment type="subcellular location">
    <subcellularLocation>
        <location evidence="1">Endoplasmic reticulum membrane</location>
        <topology evidence="1">Single-pass membrane protein</topology>
    </subcellularLocation>
</comment>
<evidence type="ECO:0000313" key="20">
    <source>
        <dbReference type="EMBL" id="GMM54271.1"/>
    </source>
</evidence>
<protein>
    <recommendedName>
        <fullName evidence="4">Chitobiosyldiphosphodolichol beta-mannosyltransferase</fullName>
        <ecNumber evidence="3">2.4.1.142</ecNumber>
    </recommendedName>
    <alternativeName>
        <fullName evidence="13">Asparagine-linked glycosylation protein 1</fullName>
    </alternativeName>
    <alternativeName>
        <fullName evidence="15">Beta-1,4-mannosyltransferase</fullName>
    </alternativeName>
    <alternativeName>
        <fullName evidence="16">GDP-Man:GlcNAc2-PP-dolichol mannosyltransferase</fullName>
    </alternativeName>
    <alternativeName>
        <fullName evidence="14">GDP-mannose-dolichol diphosphochitobiose mannosyltransferase</fullName>
    </alternativeName>
</protein>
<dbReference type="GO" id="GO:0004578">
    <property type="term" value="F:chitobiosyldiphosphodolichol beta-mannosyltransferase activity"/>
    <property type="evidence" value="ECO:0007669"/>
    <property type="project" value="UniProtKB-EC"/>
</dbReference>
<comment type="caution">
    <text evidence="20">The sequence shown here is derived from an EMBL/GenBank/DDBJ whole genome shotgun (WGS) entry which is preliminary data.</text>
</comment>
<dbReference type="Gene3D" id="3.40.50.2000">
    <property type="entry name" value="Glycogen Phosphorylase B"/>
    <property type="match status" value="1"/>
</dbReference>
<proteinExistence type="predicted"/>
<evidence type="ECO:0000256" key="17">
    <source>
        <dbReference type="ARBA" id="ARBA00045071"/>
    </source>
</evidence>
<evidence type="ECO:0000256" key="5">
    <source>
        <dbReference type="ARBA" id="ARBA00022676"/>
    </source>
</evidence>
<comment type="catalytic activity">
    <reaction evidence="17">
        <text>an N,N'-diacetylchitobiosyl-diphospho-di-trans,poly-cis-dolichol + GDP-alpha-D-mannose = a beta-D-Man-(1-&gt;4)-beta-D-GlcNAc-(1-&gt;4)-alpha-D-GlcNAc-diphospho-di-trans,poly-cis-dolichol + GDP + H(+)</text>
        <dbReference type="Rhea" id="RHEA:13865"/>
        <dbReference type="Rhea" id="RHEA-COMP:19510"/>
        <dbReference type="Rhea" id="RHEA-COMP:19511"/>
        <dbReference type="ChEBI" id="CHEBI:15378"/>
        <dbReference type="ChEBI" id="CHEBI:57269"/>
        <dbReference type="ChEBI" id="CHEBI:57527"/>
        <dbReference type="ChEBI" id="CHEBI:58189"/>
        <dbReference type="ChEBI" id="CHEBI:58472"/>
        <dbReference type="EC" id="2.4.1.142"/>
    </reaction>
    <physiologicalReaction direction="left-to-right" evidence="17">
        <dbReference type="Rhea" id="RHEA:13866"/>
    </physiologicalReaction>
</comment>
<dbReference type="EMBL" id="BTGD01000001">
    <property type="protein sequence ID" value="GMM54271.1"/>
    <property type="molecule type" value="Genomic_DNA"/>
</dbReference>
<reference evidence="20 21" key="1">
    <citation type="journal article" date="2023" name="Elife">
        <title>Identification of key yeast species and microbe-microbe interactions impacting larval growth of Drosophila in the wild.</title>
        <authorList>
            <person name="Mure A."/>
            <person name="Sugiura Y."/>
            <person name="Maeda R."/>
            <person name="Honda K."/>
            <person name="Sakurai N."/>
            <person name="Takahashi Y."/>
            <person name="Watada M."/>
            <person name="Katoh T."/>
            <person name="Gotoh A."/>
            <person name="Gotoh Y."/>
            <person name="Taniguchi I."/>
            <person name="Nakamura K."/>
            <person name="Hayashi T."/>
            <person name="Katayama T."/>
            <person name="Uemura T."/>
            <person name="Hattori Y."/>
        </authorList>
    </citation>
    <scope>NUCLEOTIDE SEQUENCE [LARGE SCALE GENOMIC DNA]</scope>
    <source>
        <strain evidence="20 21">KH-74</strain>
    </source>
</reference>
<gene>
    <name evidence="20" type="ORF">DAKH74_008870</name>
</gene>
<dbReference type="Proteomes" id="UP001377567">
    <property type="component" value="Unassembled WGS sequence"/>
</dbReference>
<feature type="transmembrane region" description="Helical" evidence="18">
    <location>
        <begin position="13"/>
        <end position="37"/>
    </location>
</feature>
<accession>A0AAV5RRX2</accession>
<keyword evidence="11 18" id="KW-0472">Membrane</keyword>
<comment type="function">
    <text evidence="12">Participates in the formation of the lipid-linked precursor oligosaccharide for N-glycosylation. Involved in assembling the dolichol-pyrophosphate-GlcNAc(2)-Man(5) intermediate on the cytoplasmic surface of the ER.</text>
</comment>
<keyword evidence="10 18" id="KW-1133">Transmembrane helix</keyword>
<name>A0AAV5RRX2_MAUHU</name>
<evidence type="ECO:0000256" key="6">
    <source>
        <dbReference type="ARBA" id="ARBA00022679"/>
    </source>
</evidence>
<organism evidence="20 21">
    <name type="scientific">Maudiozyma humilis</name>
    <name type="common">Sour dough yeast</name>
    <name type="synonym">Kazachstania humilis</name>
    <dbReference type="NCBI Taxonomy" id="51915"/>
    <lineage>
        <taxon>Eukaryota</taxon>
        <taxon>Fungi</taxon>
        <taxon>Dikarya</taxon>
        <taxon>Ascomycota</taxon>
        <taxon>Saccharomycotina</taxon>
        <taxon>Saccharomycetes</taxon>
        <taxon>Saccharomycetales</taxon>
        <taxon>Saccharomycetaceae</taxon>
        <taxon>Maudiozyma</taxon>
    </lineage>
</organism>
<dbReference type="GO" id="GO:0005789">
    <property type="term" value="C:endoplasmic reticulum membrane"/>
    <property type="evidence" value="ECO:0007669"/>
    <property type="project" value="UniProtKB-SubCell"/>
</dbReference>
<evidence type="ECO:0000256" key="14">
    <source>
        <dbReference type="ARBA" id="ARBA00031434"/>
    </source>
</evidence>
<keyword evidence="5 20" id="KW-0328">Glycosyltransferase</keyword>
<evidence type="ECO:0000256" key="9">
    <source>
        <dbReference type="ARBA" id="ARBA00022968"/>
    </source>
</evidence>
<comment type="pathway">
    <text evidence="2">Protein modification; protein glycosylation.</text>
</comment>
<keyword evidence="8" id="KW-0256">Endoplasmic reticulum</keyword>
<dbReference type="Pfam" id="PF00534">
    <property type="entry name" value="Glycos_transf_1"/>
    <property type="match status" value="1"/>
</dbReference>
<keyword evidence="7 18" id="KW-0812">Transmembrane</keyword>
<dbReference type="InterPro" id="IPR026051">
    <property type="entry name" value="ALG1-like"/>
</dbReference>
<evidence type="ECO:0000256" key="13">
    <source>
        <dbReference type="ARBA" id="ARBA00030745"/>
    </source>
</evidence>
<evidence type="ECO:0000256" key="10">
    <source>
        <dbReference type="ARBA" id="ARBA00022989"/>
    </source>
</evidence>
<feature type="domain" description="Glycosyl transferase family 1" evidence="19">
    <location>
        <begin position="259"/>
        <end position="427"/>
    </location>
</feature>
<evidence type="ECO:0000256" key="12">
    <source>
        <dbReference type="ARBA" id="ARBA00024899"/>
    </source>
</evidence>
<evidence type="ECO:0000256" key="3">
    <source>
        <dbReference type="ARBA" id="ARBA00012611"/>
    </source>
</evidence>
<evidence type="ECO:0000256" key="7">
    <source>
        <dbReference type="ARBA" id="ARBA00022692"/>
    </source>
</evidence>
<evidence type="ECO:0000256" key="16">
    <source>
        <dbReference type="ARBA" id="ARBA00033088"/>
    </source>
</evidence>
<dbReference type="SUPFAM" id="SSF53756">
    <property type="entry name" value="UDP-Glycosyltransferase/glycogen phosphorylase"/>
    <property type="match status" value="1"/>
</dbReference>